<proteinExistence type="predicted"/>
<dbReference type="SUPFAM" id="SSF88713">
    <property type="entry name" value="Glycoside hydrolase/deacetylase"/>
    <property type="match status" value="1"/>
</dbReference>
<evidence type="ECO:0000313" key="4">
    <source>
        <dbReference type="Proteomes" id="UP000242642"/>
    </source>
</evidence>
<dbReference type="InterPro" id="IPR002509">
    <property type="entry name" value="NODB_dom"/>
</dbReference>
<dbReference type="PANTHER" id="PTHR34216">
    <property type="match status" value="1"/>
</dbReference>
<dbReference type="Gene3D" id="3.20.20.370">
    <property type="entry name" value="Glycoside hydrolase/deacetylase"/>
    <property type="match status" value="1"/>
</dbReference>
<keyword evidence="4" id="KW-1185">Reference proteome</keyword>
<dbReference type="AlphaFoldDB" id="A0A1I0EJT8"/>
<dbReference type="Proteomes" id="UP000242642">
    <property type="component" value="Unassembled WGS sequence"/>
</dbReference>
<dbReference type="EMBL" id="FOHV01000028">
    <property type="protein sequence ID" value="SET45686.1"/>
    <property type="molecule type" value="Genomic_DNA"/>
</dbReference>
<keyword evidence="1" id="KW-0732">Signal</keyword>
<protein>
    <submittedName>
        <fullName evidence="3">Peptidoglycan/xylan/chitin deacetylase, PgdA/CDA1 family</fullName>
    </submittedName>
</protein>
<feature type="domain" description="NodB homology" evidence="2">
    <location>
        <begin position="247"/>
        <end position="419"/>
    </location>
</feature>
<dbReference type="InterPro" id="IPR011330">
    <property type="entry name" value="Glyco_hydro/deAcase_b/a-brl"/>
</dbReference>
<evidence type="ECO:0000256" key="1">
    <source>
        <dbReference type="ARBA" id="ARBA00022729"/>
    </source>
</evidence>
<dbReference type="STRING" id="1123402.SAMN02583745_02416"/>
<dbReference type="GO" id="GO:0016810">
    <property type="term" value="F:hydrolase activity, acting on carbon-nitrogen (but not peptide) bonds"/>
    <property type="evidence" value="ECO:0007669"/>
    <property type="project" value="InterPro"/>
</dbReference>
<dbReference type="GO" id="GO:0005975">
    <property type="term" value="P:carbohydrate metabolic process"/>
    <property type="evidence" value="ECO:0007669"/>
    <property type="project" value="InterPro"/>
</dbReference>
<name>A0A1I0EJT8_9GAMM</name>
<organism evidence="3 4">
    <name type="scientific">Thorsellia anophelis DSM 18579</name>
    <dbReference type="NCBI Taxonomy" id="1123402"/>
    <lineage>
        <taxon>Bacteria</taxon>
        <taxon>Pseudomonadati</taxon>
        <taxon>Pseudomonadota</taxon>
        <taxon>Gammaproteobacteria</taxon>
        <taxon>Enterobacterales</taxon>
        <taxon>Thorselliaceae</taxon>
        <taxon>Thorsellia</taxon>
    </lineage>
</organism>
<reference evidence="4" key="1">
    <citation type="submission" date="2016-10" db="EMBL/GenBank/DDBJ databases">
        <authorList>
            <person name="Varghese N."/>
            <person name="Submissions S."/>
        </authorList>
    </citation>
    <scope>NUCLEOTIDE SEQUENCE [LARGE SCALE GENOMIC DNA]</scope>
    <source>
        <strain evidence="4">DSM 18579</strain>
    </source>
</reference>
<evidence type="ECO:0000259" key="2">
    <source>
        <dbReference type="PROSITE" id="PS51677"/>
    </source>
</evidence>
<evidence type="ECO:0000313" key="3">
    <source>
        <dbReference type="EMBL" id="SET45686.1"/>
    </source>
</evidence>
<dbReference type="PROSITE" id="PS51677">
    <property type="entry name" value="NODB"/>
    <property type="match status" value="1"/>
</dbReference>
<dbReference type="PANTHER" id="PTHR34216:SF13">
    <property type="entry name" value="XYLANASE_CHITIN DEACETYLASE"/>
    <property type="match status" value="1"/>
</dbReference>
<dbReference type="Pfam" id="PF01522">
    <property type="entry name" value="Polysacc_deac_1"/>
    <property type="match status" value="1"/>
</dbReference>
<sequence>MAIMSFLFISNSQATVNYPAVEAHSLIRYQTPKSSEWHFDKLEKDTPIHFNFRGENYDVGTIHKDSIILSKQTSEGRFIAYGYDTAMLDDEFAYPSQPIHQLTVTPFAQTFSQPKTNELFITTKPISLYTKADINSAVFGTLSENVRYPINANLIDQSGNHWHQIFLAGNIVYVNSKDVEIDKGISVLTFHHILEDTENRLYRGVSTTTSVDAFKNQMAHLKSLGYETITLDELYQFLKKERNLPSKVFVITFDDGLKSVHKYGYPILKDLEYQATVFMITSRIKRHTANWQPDSLQFMSLAEIEEAKSVFNYQSHSHFLHKLHNKKPIIFQRTERVIEYDVERSIRALRQFNPSVYYFAYPFGAFDTKALNAVKAAGIKMAFSTVKGRVKPGDNLLKLKRIYLLSSDSLSIVEDKILN</sequence>
<accession>A0A1I0EJT8</accession>
<gene>
    <name evidence="3" type="ORF">SAMN02583745_02416</name>
</gene>
<dbReference type="InterPro" id="IPR051398">
    <property type="entry name" value="Polysacch_Deacetylase"/>
</dbReference>